<dbReference type="EC" id="3.1.1.-" evidence="13"/>
<evidence type="ECO:0000313" key="16">
    <source>
        <dbReference type="Proteomes" id="UP000694523"/>
    </source>
</evidence>
<dbReference type="GO" id="GO:0019695">
    <property type="term" value="P:choline metabolic process"/>
    <property type="evidence" value="ECO:0007669"/>
    <property type="project" value="TreeGrafter"/>
</dbReference>
<keyword evidence="7" id="KW-1015">Disulfide bond</keyword>
<dbReference type="GO" id="GO:0005886">
    <property type="term" value="C:plasma membrane"/>
    <property type="evidence" value="ECO:0007669"/>
    <property type="project" value="TreeGrafter"/>
</dbReference>
<dbReference type="Proteomes" id="UP000694523">
    <property type="component" value="Unplaced"/>
</dbReference>
<comment type="catalytic activity">
    <reaction evidence="9">
        <text>an acylcholine + H2O = a carboxylate + choline + H(+)</text>
        <dbReference type="Rhea" id="RHEA:21964"/>
        <dbReference type="ChEBI" id="CHEBI:15354"/>
        <dbReference type="ChEBI" id="CHEBI:15377"/>
        <dbReference type="ChEBI" id="CHEBI:15378"/>
        <dbReference type="ChEBI" id="CHEBI:29067"/>
        <dbReference type="ChEBI" id="CHEBI:35287"/>
        <dbReference type="EC" id="3.1.1.8"/>
    </reaction>
</comment>
<evidence type="ECO:0000256" key="3">
    <source>
        <dbReference type="ARBA" id="ARBA00022487"/>
    </source>
</evidence>
<evidence type="ECO:0000256" key="10">
    <source>
        <dbReference type="ARBA" id="ARBA00037444"/>
    </source>
</evidence>
<evidence type="ECO:0000259" key="14">
    <source>
        <dbReference type="Pfam" id="PF00135"/>
    </source>
</evidence>
<feature type="domain" description="Carboxylesterase type B" evidence="14">
    <location>
        <begin position="26"/>
        <end position="544"/>
    </location>
</feature>
<reference evidence="15" key="1">
    <citation type="submission" date="2025-08" db="UniProtKB">
        <authorList>
            <consortium name="Ensembl"/>
        </authorList>
    </citation>
    <scope>IDENTIFICATION</scope>
</reference>
<dbReference type="InterPro" id="IPR029058">
    <property type="entry name" value="AB_hydrolase_fold"/>
</dbReference>
<sequence length="594" mass="66219">MASSLRPLILFLLLFVSLSLASPEDLLIQTKNGKVQGTLLPVLGGHVRTFLGIPYAKPPIGTLRFRPPQPADKWDKTLEASSFPNSCYQVPDTLFPGFQGSEMWNPNTPVSEDCLYLNVWSPPVNRLQPQALAPVLVWIYGGGFLSGTSSLPLYNGCFLCKSENVVVVSINYRLGAFGFLALPDHTSFRGNAGLMDQQLALRWVAENIDAFGGDPSKVTIFGESAGSASVGYHLLSPGSRDLFQRAVMQSGSPNAPWARQSHENVWNRSKGLVQMLGCPLSPHAEMDACLQRVKAKDIASKQLIVPGPSHVSYPYAPVIDGIFMPRSVEEMLSSNDLPKKDVLFGINQDEGTYFTAYHVPGFDLSGQSLVSREDFLRVMQKAAYGAAEEAIEAVVLQYTDWTDQRNTVKNRDNLAKLHGDVMFVCPVQEFMQKYSQRGAKTFLYWFDHRSSVNPWPEWMGVMHGYEIEFVFGMPLNATLGYTNTEVNMTRKVMKHWANFARTGNPGIDGAAWPHFTSEKQEYVTLNSRYPEIRTQIRPQECHLWNTVVPKIQRISGKSVSVSVLFLKGVLCKIDLLEVFTMLLIKSAVKIFVGY</sequence>
<feature type="active site" description="Acyl-ester intermediate" evidence="12">
    <location>
        <position position="224"/>
    </location>
</feature>
<comment type="function">
    <text evidence="10">Esterase with broad substrate specificity. Contributes to the inactivation of the neurotransmitter acetylcholine. Can degrade neurotoxic organophosphate esters.</text>
</comment>
<dbReference type="GO" id="GO:0005615">
    <property type="term" value="C:extracellular space"/>
    <property type="evidence" value="ECO:0007669"/>
    <property type="project" value="TreeGrafter"/>
</dbReference>
<feature type="active site" description="Charge relay system" evidence="12">
    <location>
        <position position="463"/>
    </location>
</feature>
<evidence type="ECO:0000256" key="8">
    <source>
        <dbReference type="ARBA" id="ARBA00023180"/>
    </source>
</evidence>
<keyword evidence="5" id="KW-0597">Phosphoprotein</keyword>
<dbReference type="InterPro" id="IPR019826">
    <property type="entry name" value="Carboxylesterase_B_AS"/>
</dbReference>
<evidence type="ECO:0000256" key="13">
    <source>
        <dbReference type="RuleBase" id="RU361235"/>
    </source>
</evidence>
<comment type="subunit">
    <text evidence="11">Homotetramer; disulfide-linked. Dimer of dimers.</text>
</comment>
<dbReference type="AlphaFoldDB" id="A0A8C6SRS8"/>
<feature type="chain" id="PRO_5034717586" description="Carboxylic ester hydrolase" evidence="13">
    <location>
        <begin position="22"/>
        <end position="594"/>
    </location>
</feature>
<name>A0A8C6SRS8_9GOBI</name>
<keyword evidence="4" id="KW-0964">Secreted</keyword>
<evidence type="ECO:0000256" key="5">
    <source>
        <dbReference type="ARBA" id="ARBA00022553"/>
    </source>
</evidence>
<keyword evidence="16" id="KW-1185">Reference proteome</keyword>
<evidence type="ECO:0000256" key="11">
    <source>
        <dbReference type="ARBA" id="ARBA00038819"/>
    </source>
</evidence>
<dbReference type="CDD" id="cd00312">
    <property type="entry name" value="Esterase_lipase"/>
    <property type="match status" value="1"/>
</dbReference>
<proteinExistence type="inferred from homology"/>
<keyword evidence="8" id="KW-0325">Glycoprotein</keyword>
<evidence type="ECO:0000256" key="4">
    <source>
        <dbReference type="ARBA" id="ARBA00022525"/>
    </source>
</evidence>
<evidence type="ECO:0000256" key="6">
    <source>
        <dbReference type="ARBA" id="ARBA00022801"/>
    </source>
</evidence>
<dbReference type="PANTHER" id="PTHR43918">
    <property type="entry name" value="ACETYLCHOLINESTERASE"/>
    <property type="match status" value="1"/>
</dbReference>
<dbReference type="SUPFAM" id="SSF53474">
    <property type="entry name" value="alpha/beta-Hydrolases"/>
    <property type="match status" value="1"/>
</dbReference>
<keyword evidence="6 13" id="KW-0378">Hydrolase</keyword>
<dbReference type="GO" id="GO:0003990">
    <property type="term" value="F:acetylcholinesterase activity"/>
    <property type="evidence" value="ECO:0007669"/>
    <property type="project" value="TreeGrafter"/>
</dbReference>
<keyword evidence="3" id="KW-0719">Serine esterase</keyword>
<comment type="subcellular location">
    <subcellularLocation>
        <location evidence="1">Secreted</location>
    </subcellularLocation>
</comment>
<dbReference type="PROSITE" id="PS00122">
    <property type="entry name" value="CARBOXYLESTERASE_B_1"/>
    <property type="match status" value="1"/>
</dbReference>
<evidence type="ECO:0000256" key="7">
    <source>
        <dbReference type="ARBA" id="ARBA00023157"/>
    </source>
</evidence>
<dbReference type="PROSITE" id="PS00941">
    <property type="entry name" value="CARBOXYLESTERASE_B_2"/>
    <property type="match status" value="1"/>
</dbReference>
<feature type="signal peptide" evidence="13">
    <location>
        <begin position="1"/>
        <end position="21"/>
    </location>
</feature>
<dbReference type="GO" id="GO:0006581">
    <property type="term" value="P:acetylcholine catabolic process"/>
    <property type="evidence" value="ECO:0007669"/>
    <property type="project" value="TreeGrafter"/>
</dbReference>
<dbReference type="Pfam" id="PF00135">
    <property type="entry name" value="COesterase"/>
    <property type="match status" value="1"/>
</dbReference>
<evidence type="ECO:0000313" key="15">
    <source>
        <dbReference type="Ensembl" id="ENSNMLP00000009354.1"/>
    </source>
</evidence>
<evidence type="ECO:0000256" key="1">
    <source>
        <dbReference type="ARBA" id="ARBA00004613"/>
    </source>
</evidence>
<dbReference type="InterPro" id="IPR000997">
    <property type="entry name" value="Cholinesterase"/>
</dbReference>
<dbReference type="InterPro" id="IPR019819">
    <property type="entry name" value="Carboxylesterase_B_CS"/>
</dbReference>
<protein>
    <recommendedName>
        <fullName evidence="13">Carboxylic ester hydrolase</fullName>
        <ecNumber evidence="13">3.1.1.-</ecNumber>
    </recommendedName>
</protein>
<evidence type="ECO:0000256" key="2">
    <source>
        <dbReference type="ARBA" id="ARBA00005964"/>
    </source>
</evidence>
<evidence type="ECO:0000256" key="12">
    <source>
        <dbReference type="PIRSR" id="PIRSR600997-1"/>
    </source>
</evidence>
<accession>A0A8C6SRS8</accession>
<dbReference type="PANTHER" id="PTHR43918:SF5">
    <property type="entry name" value="CHOLINESTERASE"/>
    <property type="match status" value="1"/>
</dbReference>
<reference evidence="15" key="2">
    <citation type="submission" date="2025-09" db="UniProtKB">
        <authorList>
            <consortium name="Ensembl"/>
        </authorList>
    </citation>
    <scope>IDENTIFICATION</scope>
</reference>
<keyword evidence="13" id="KW-0732">Signal</keyword>
<feature type="active site" description="Charge relay system" evidence="12">
    <location>
        <position position="350"/>
    </location>
</feature>
<dbReference type="FunFam" id="3.40.50.1820:FF:000029">
    <property type="entry name" value="Acetylcholinesterase"/>
    <property type="match status" value="1"/>
</dbReference>
<dbReference type="PRINTS" id="PR00878">
    <property type="entry name" value="CHOLNESTRASE"/>
</dbReference>
<comment type="similarity">
    <text evidence="2 13">Belongs to the type-B carboxylesterase/lipase family.</text>
</comment>
<dbReference type="Ensembl" id="ENSNMLT00000010575.1">
    <property type="protein sequence ID" value="ENSNMLP00000009354.1"/>
    <property type="gene ID" value="ENSNMLG00000006515.1"/>
</dbReference>
<dbReference type="Gene3D" id="3.40.50.1820">
    <property type="entry name" value="alpha/beta hydrolase"/>
    <property type="match status" value="1"/>
</dbReference>
<dbReference type="InterPro" id="IPR050654">
    <property type="entry name" value="AChE-related_enzymes"/>
</dbReference>
<evidence type="ECO:0000256" key="9">
    <source>
        <dbReference type="ARBA" id="ARBA00036543"/>
    </source>
</evidence>
<organism evidence="15 16">
    <name type="scientific">Neogobius melanostomus</name>
    <name type="common">round goby</name>
    <dbReference type="NCBI Taxonomy" id="47308"/>
    <lineage>
        <taxon>Eukaryota</taxon>
        <taxon>Metazoa</taxon>
        <taxon>Chordata</taxon>
        <taxon>Craniata</taxon>
        <taxon>Vertebrata</taxon>
        <taxon>Euteleostomi</taxon>
        <taxon>Actinopterygii</taxon>
        <taxon>Neopterygii</taxon>
        <taxon>Teleostei</taxon>
        <taxon>Neoteleostei</taxon>
        <taxon>Acanthomorphata</taxon>
        <taxon>Gobiaria</taxon>
        <taxon>Gobiiformes</taxon>
        <taxon>Gobioidei</taxon>
        <taxon>Gobiidae</taxon>
        <taxon>Benthophilinae</taxon>
        <taxon>Neogobiini</taxon>
        <taxon>Neogobius</taxon>
    </lineage>
</organism>
<dbReference type="InterPro" id="IPR002018">
    <property type="entry name" value="CarbesteraseB"/>
</dbReference>